<accession>A0A7S0EA24</accession>
<sequence>MMGAQGAGGMGGMRNMDWNSIGKMDQLTPQVQRHLTKVYAALSGALLAAVLGAYYGWKFAVTGVWTQIALFGCILGLSMIRDVYNRLIVFHAAGFLMGCNLSPLLAMVASHNPQLIVTALMGTAMIFICFSLSAMYAKRRHFLYLGGMLSSAISILCTFRFLNFIMGGTMSAGLYEIELYGGLFMFMAYVIFDTQMIIEDAYANRKDFVAHAMELLIDFVAIFVRLLVILTRNAERKREEERRKERR</sequence>
<feature type="transmembrane region" description="Helical" evidence="6">
    <location>
        <begin position="142"/>
        <end position="162"/>
    </location>
</feature>
<feature type="transmembrane region" description="Helical" evidence="6">
    <location>
        <begin position="212"/>
        <end position="234"/>
    </location>
</feature>
<dbReference type="InterPro" id="IPR006214">
    <property type="entry name" value="Bax_inhibitor_1-related"/>
</dbReference>
<organism evidence="7">
    <name type="scientific">Hanusia phi</name>
    <dbReference type="NCBI Taxonomy" id="3032"/>
    <lineage>
        <taxon>Eukaryota</taxon>
        <taxon>Cryptophyceae</taxon>
        <taxon>Pyrenomonadales</taxon>
        <taxon>Geminigeraceae</taxon>
        <taxon>Hanusia</taxon>
    </lineage>
</organism>
<keyword evidence="5 6" id="KW-0472">Membrane</keyword>
<evidence type="ECO:0000256" key="6">
    <source>
        <dbReference type="RuleBase" id="RU004379"/>
    </source>
</evidence>
<evidence type="ECO:0000256" key="1">
    <source>
        <dbReference type="ARBA" id="ARBA00004141"/>
    </source>
</evidence>
<feature type="transmembrane region" description="Helical" evidence="6">
    <location>
        <begin position="87"/>
        <end position="108"/>
    </location>
</feature>
<evidence type="ECO:0000256" key="5">
    <source>
        <dbReference type="ARBA" id="ARBA00023136"/>
    </source>
</evidence>
<dbReference type="Pfam" id="PF01027">
    <property type="entry name" value="Bax1-I"/>
    <property type="match status" value="1"/>
</dbReference>
<gene>
    <name evidence="7" type="ORF">HPHI1048_LOCUS6728</name>
</gene>
<evidence type="ECO:0008006" key="8">
    <source>
        <dbReference type="Google" id="ProtNLM"/>
    </source>
</evidence>
<protein>
    <recommendedName>
        <fullName evidence="8">Bax inhibitor 1</fullName>
    </recommendedName>
</protein>
<keyword evidence="4 6" id="KW-1133">Transmembrane helix</keyword>
<keyword evidence="3 6" id="KW-0812">Transmembrane</keyword>
<evidence type="ECO:0000256" key="4">
    <source>
        <dbReference type="ARBA" id="ARBA00022989"/>
    </source>
</evidence>
<proteinExistence type="inferred from homology"/>
<feature type="transmembrane region" description="Helical" evidence="6">
    <location>
        <begin position="64"/>
        <end position="81"/>
    </location>
</feature>
<reference evidence="7" key="1">
    <citation type="submission" date="2021-01" db="EMBL/GenBank/DDBJ databases">
        <authorList>
            <person name="Corre E."/>
            <person name="Pelletier E."/>
            <person name="Niang G."/>
            <person name="Scheremetjew M."/>
            <person name="Finn R."/>
            <person name="Kale V."/>
            <person name="Holt S."/>
            <person name="Cochrane G."/>
            <person name="Meng A."/>
            <person name="Brown T."/>
            <person name="Cohen L."/>
        </authorList>
    </citation>
    <scope>NUCLEOTIDE SEQUENCE</scope>
    <source>
        <strain evidence="7">CCMP325</strain>
    </source>
</reference>
<dbReference type="PANTHER" id="PTHR23291">
    <property type="entry name" value="BAX INHIBITOR-RELATED"/>
    <property type="match status" value="1"/>
</dbReference>
<evidence type="ECO:0000256" key="3">
    <source>
        <dbReference type="ARBA" id="ARBA00022692"/>
    </source>
</evidence>
<dbReference type="PANTHER" id="PTHR23291:SF32">
    <property type="entry name" value="BAX INHIBITOR 1"/>
    <property type="match status" value="1"/>
</dbReference>
<evidence type="ECO:0000313" key="7">
    <source>
        <dbReference type="EMBL" id="CAD8477192.1"/>
    </source>
</evidence>
<evidence type="ECO:0000256" key="2">
    <source>
        <dbReference type="ARBA" id="ARBA00010350"/>
    </source>
</evidence>
<name>A0A7S0EA24_9CRYP</name>
<feature type="transmembrane region" description="Helical" evidence="6">
    <location>
        <begin position="115"/>
        <end position="136"/>
    </location>
</feature>
<dbReference type="AlphaFoldDB" id="A0A7S0EA24"/>
<dbReference type="EMBL" id="HBEO01009598">
    <property type="protein sequence ID" value="CAD8477192.1"/>
    <property type="molecule type" value="Transcribed_RNA"/>
</dbReference>
<feature type="transmembrane region" description="Helical" evidence="6">
    <location>
        <begin position="38"/>
        <end position="57"/>
    </location>
</feature>
<comment type="subcellular location">
    <subcellularLocation>
        <location evidence="1">Membrane</location>
        <topology evidence="1">Multi-pass membrane protein</topology>
    </subcellularLocation>
</comment>
<comment type="similarity">
    <text evidence="2 6">Belongs to the BI1 family.</text>
</comment>
<dbReference type="GO" id="GO:0016020">
    <property type="term" value="C:membrane"/>
    <property type="evidence" value="ECO:0007669"/>
    <property type="project" value="UniProtKB-SubCell"/>
</dbReference>